<name>A0A8I1DEC2_THEIN</name>
<evidence type="ECO:0000313" key="1">
    <source>
        <dbReference type="EMBL" id="MBH8594792.1"/>
    </source>
</evidence>
<comment type="caution">
    <text evidence="1">The sequence shown here is derived from an EMBL/GenBank/DDBJ whole genome shotgun (WGS) entry which is preliminary data.</text>
</comment>
<sequence>MKNYELSIQNKSKVISNPTWEKVYEVLESLDGKKVSQASLKIEDVGFMTVAGGEFIEEKGQRVYIVEFFDENGDFNTLLNPNGDPDEYFFLATGQIATDIADIHLGGFQEVVHAMKYFYQTRELSNDLDWE</sequence>
<gene>
    <name evidence="1" type="ORF">I8U20_05545</name>
</gene>
<evidence type="ECO:0008006" key="3">
    <source>
        <dbReference type="Google" id="ProtNLM"/>
    </source>
</evidence>
<dbReference type="Proteomes" id="UP000633619">
    <property type="component" value="Unassembled WGS sequence"/>
</dbReference>
<keyword evidence="2" id="KW-1185">Reference proteome</keyword>
<protein>
    <recommendedName>
        <fullName evidence="3">Immunity protein Imm1</fullName>
    </recommendedName>
</protein>
<dbReference type="AlphaFoldDB" id="A0A8I1DEC2"/>
<organism evidence="1 2">
    <name type="scientific">Thermoactinomyces intermedius</name>
    <dbReference type="NCBI Taxonomy" id="2024"/>
    <lineage>
        <taxon>Bacteria</taxon>
        <taxon>Bacillati</taxon>
        <taxon>Bacillota</taxon>
        <taxon>Bacilli</taxon>
        <taxon>Bacillales</taxon>
        <taxon>Thermoactinomycetaceae</taxon>
        <taxon>Thermoactinomyces</taxon>
    </lineage>
</organism>
<accession>A0A8I1DEC2</accession>
<dbReference type="RefSeq" id="WP_181732008.1">
    <property type="nucleotide sequence ID" value="NZ_JACEIR010000004.1"/>
</dbReference>
<reference evidence="1 2" key="1">
    <citation type="submission" date="2020-12" db="EMBL/GenBank/DDBJ databases">
        <title>WGS of Thermoactinomyces spp.</title>
        <authorList>
            <person name="Cheng K."/>
        </authorList>
    </citation>
    <scope>NUCLEOTIDE SEQUENCE [LARGE SCALE GENOMIC DNA]</scope>
    <source>
        <strain evidence="2">CICC 10671\DSM 43846</strain>
    </source>
</reference>
<dbReference type="EMBL" id="JAECVW010000002">
    <property type="protein sequence ID" value="MBH8594792.1"/>
    <property type="molecule type" value="Genomic_DNA"/>
</dbReference>
<proteinExistence type="predicted"/>
<evidence type="ECO:0000313" key="2">
    <source>
        <dbReference type="Proteomes" id="UP000633619"/>
    </source>
</evidence>